<feature type="transmembrane region" description="Helical" evidence="1">
    <location>
        <begin position="21"/>
        <end position="46"/>
    </location>
</feature>
<evidence type="ECO:0000313" key="3">
    <source>
        <dbReference type="Proteomes" id="UP000008744"/>
    </source>
</evidence>
<dbReference type="eggNOG" id="KOG3700">
    <property type="taxonomic scope" value="Eukaryota"/>
</dbReference>
<feature type="transmembrane region" description="Helical" evidence="1">
    <location>
        <begin position="58"/>
        <end position="75"/>
    </location>
</feature>
<keyword evidence="1" id="KW-0472">Membrane</keyword>
<evidence type="ECO:0000313" key="2">
    <source>
        <dbReference type="EMBL" id="EDW35259.1"/>
    </source>
</evidence>
<dbReference type="EMBL" id="CH480797">
    <property type="protein sequence ID" value="EDW35259.1"/>
    <property type="molecule type" value="Genomic_DNA"/>
</dbReference>
<reference evidence="2 3" key="1">
    <citation type="journal article" date="2007" name="Nature">
        <title>Evolution of genes and genomes on the Drosophila phylogeny.</title>
        <authorList>
            <consortium name="Drosophila 12 Genomes Consortium"/>
            <person name="Clark A.G."/>
            <person name="Eisen M.B."/>
            <person name="Smith D.R."/>
            <person name="Bergman C.M."/>
            <person name="Oliver B."/>
            <person name="Markow T.A."/>
            <person name="Kaufman T.C."/>
            <person name="Kellis M."/>
            <person name="Gelbart W."/>
            <person name="Iyer V.N."/>
            <person name="Pollard D.A."/>
            <person name="Sackton T.B."/>
            <person name="Larracuente A.M."/>
            <person name="Singh N.D."/>
            <person name="Abad J.P."/>
            <person name="Abt D.N."/>
            <person name="Adryan B."/>
            <person name="Aguade M."/>
            <person name="Akashi H."/>
            <person name="Anderson W.W."/>
            <person name="Aquadro C.F."/>
            <person name="Ardell D.H."/>
            <person name="Arguello R."/>
            <person name="Artieri C.G."/>
            <person name="Barbash D.A."/>
            <person name="Barker D."/>
            <person name="Barsanti P."/>
            <person name="Batterham P."/>
            <person name="Batzoglou S."/>
            <person name="Begun D."/>
            <person name="Bhutkar A."/>
            <person name="Blanco E."/>
            <person name="Bosak S.A."/>
            <person name="Bradley R.K."/>
            <person name="Brand A.D."/>
            <person name="Brent M.R."/>
            <person name="Brooks A.N."/>
            <person name="Brown R.H."/>
            <person name="Butlin R.K."/>
            <person name="Caggese C."/>
            <person name="Calvi B.R."/>
            <person name="Bernardo de Carvalho A."/>
            <person name="Caspi A."/>
            <person name="Castrezana S."/>
            <person name="Celniker S.E."/>
            <person name="Chang J.L."/>
            <person name="Chapple C."/>
            <person name="Chatterji S."/>
            <person name="Chinwalla A."/>
            <person name="Civetta A."/>
            <person name="Clifton S.W."/>
            <person name="Comeron J.M."/>
            <person name="Costello J.C."/>
            <person name="Coyne J.A."/>
            <person name="Daub J."/>
            <person name="David R.G."/>
            <person name="Delcher A.L."/>
            <person name="Delehaunty K."/>
            <person name="Do C.B."/>
            <person name="Ebling H."/>
            <person name="Edwards K."/>
            <person name="Eickbush T."/>
            <person name="Evans J.D."/>
            <person name="Filipski A."/>
            <person name="Findeiss S."/>
            <person name="Freyhult E."/>
            <person name="Fulton L."/>
            <person name="Fulton R."/>
            <person name="Garcia A.C."/>
            <person name="Gardiner A."/>
            <person name="Garfield D.A."/>
            <person name="Garvin B.E."/>
            <person name="Gibson G."/>
            <person name="Gilbert D."/>
            <person name="Gnerre S."/>
            <person name="Godfrey J."/>
            <person name="Good R."/>
            <person name="Gotea V."/>
            <person name="Gravely B."/>
            <person name="Greenberg A.J."/>
            <person name="Griffiths-Jones S."/>
            <person name="Gross S."/>
            <person name="Guigo R."/>
            <person name="Gustafson E.A."/>
            <person name="Haerty W."/>
            <person name="Hahn M.W."/>
            <person name="Halligan D.L."/>
            <person name="Halpern A.L."/>
            <person name="Halter G.M."/>
            <person name="Han M.V."/>
            <person name="Heger A."/>
            <person name="Hillier L."/>
            <person name="Hinrichs A.S."/>
            <person name="Holmes I."/>
            <person name="Hoskins R.A."/>
            <person name="Hubisz M.J."/>
            <person name="Hultmark D."/>
            <person name="Huntley M.A."/>
            <person name="Jaffe D.B."/>
            <person name="Jagadeeshan S."/>
            <person name="Jeck W.R."/>
            <person name="Johnson J."/>
            <person name="Jones C.D."/>
            <person name="Jordan W.C."/>
            <person name="Karpen G.H."/>
            <person name="Kataoka E."/>
            <person name="Keightley P.D."/>
            <person name="Kheradpour P."/>
            <person name="Kirkness E.F."/>
            <person name="Koerich L.B."/>
            <person name="Kristiansen K."/>
            <person name="Kudrna D."/>
            <person name="Kulathinal R.J."/>
            <person name="Kumar S."/>
            <person name="Kwok R."/>
            <person name="Lander E."/>
            <person name="Langley C.H."/>
            <person name="Lapoint R."/>
            <person name="Lazzaro B.P."/>
            <person name="Lee S.J."/>
            <person name="Levesque L."/>
            <person name="Li R."/>
            <person name="Lin C.F."/>
            <person name="Lin M.F."/>
            <person name="Lindblad-Toh K."/>
            <person name="Llopart A."/>
            <person name="Long M."/>
            <person name="Low L."/>
            <person name="Lozovsky E."/>
            <person name="Lu J."/>
            <person name="Luo M."/>
            <person name="Machado C.A."/>
            <person name="Makalowski W."/>
            <person name="Marzo M."/>
            <person name="Matsuda M."/>
            <person name="Matzkin L."/>
            <person name="McAllister B."/>
            <person name="McBride C.S."/>
            <person name="McKernan B."/>
            <person name="McKernan K."/>
            <person name="Mendez-Lago M."/>
            <person name="Minx P."/>
            <person name="Mollenhauer M.U."/>
            <person name="Montooth K."/>
            <person name="Mount S.M."/>
            <person name="Mu X."/>
            <person name="Myers E."/>
            <person name="Negre B."/>
            <person name="Newfeld S."/>
            <person name="Nielsen R."/>
            <person name="Noor M.A."/>
            <person name="O'Grady P."/>
            <person name="Pachter L."/>
            <person name="Papaceit M."/>
            <person name="Parisi M.J."/>
            <person name="Parisi M."/>
            <person name="Parts L."/>
            <person name="Pedersen J.S."/>
            <person name="Pesole G."/>
            <person name="Phillippy A.M."/>
            <person name="Ponting C.P."/>
            <person name="Pop M."/>
            <person name="Porcelli D."/>
            <person name="Powell J.R."/>
            <person name="Prohaska S."/>
            <person name="Pruitt K."/>
            <person name="Puig M."/>
            <person name="Quesneville H."/>
            <person name="Ram K.R."/>
            <person name="Rand D."/>
            <person name="Rasmussen M.D."/>
            <person name="Reed L.K."/>
            <person name="Reenan R."/>
            <person name="Reily A."/>
            <person name="Remington K.A."/>
            <person name="Rieger T.T."/>
            <person name="Ritchie M.G."/>
            <person name="Robin C."/>
            <person name="Rogers Y.H."/>
            <person name="Rohde C."/>
            <person name="Rozas J."/>
            <person name="Rubenfield M.J."/>
            <person name="Ruiz A."/>
            <person name="Russo S."/>
            <person name="Salzberg S.L."/>
            <person name="Sanchez-Gracia A."/>
            <person name="Saranga D.J."/>
            <person name="Sato H."/>
            <person name="Schaeffer S.W."/>
            <person name="Schatz M.C."/>
            <person name="Schlenke T."/>
            <person name="Schwartz R."/>
            <person name="Segarra C."/>
            <person name="Singh R.S."/>
            <person name="Sirot L."/>
            <person name="Sirota M."/>
            <person name="Sisneros N.B."/>
            <person name="Smith C.D."/>
            <person name="Smith T.F."/>
            <person name="Spieth J."/>
            <person name="Stage D.E."/>
            <person name="Stark A."/>
            <person name="Stephan W."/>
            <person name="Strausberg R.L."/>
            <person name="Strempel S."/>
            <person name="Sturgill D."/>
            <person name="Sutton G."/>
            <person name="Sutton G.G."/>
            <person name="Tao W."/>
            <person name="Teichmann S."/>
            <person name="Tobari Y.N."/>
            <person name="Tomimura Y."/>
            <person name="Tsolas J.M."/>
            <person name="Valente V.L."/>
            <person name="Venter E."/>
            <person name="Venter J.C."/>
            <person name="Vicario S."/>
            <person name="Vieira F.G."/>
            <person name="Vilella A.J."/>
            <person name="Villasante A."/>
            <person name="Walenz B."/>
            <person name="Wang J."/>
            <person name="Wasserman M."/>
            <person name="Watts T."/>
            <person name="Wilson D."/>
            <person name="Wilson R.K."/>
            <person name="Wing R.A."/>
            <person name="Wolfner M.F."/>
            <person name="Wong A."/>
            <person name="Wong G.K."/>
            <person name="Wu C.I."/>
            <person name="Wu G."/>
            <person name="Yamamoto D."/>
            <person name="Yang H.P."/>
            <person name="Yang S.P."/>
            <person name="Yorke J.A."/>
            <person name="Yoshida K."/>
            <person name="Zdobnov E."/>
            <person name="Zhang P."/>
            <person name="Zhang Y."/>
            <person name="Zimin A.V."/>
            <person name="Baldwin J."/>
            <person name="Abdouelleil A."/>
            <person name="Abdulkadir J."/>
            <person name="Abebe A."/>
            <person name="Abera B."/>
            <person name="Abreu J."/>
            <person name="Acer S.C."/>
            <person name="Aftuck L."/>
            <person name="Alexander A."/>
            <person name="An P."/>
            <person name="Anderson E."/>
            <person name="Anderson S."/>
            <person name="Arachi H."/>
            <person name="Azer M."/>
            <person name="Bachantsang P."/>
            <person name="Barry A."/>
            <person name="Bayul T."/>
            <person name="Berlin A."/>
            <person name="Bessette D."/>
            <person name="Bloom T."/>
            <person name="Blye J."/>
            <person name="Boguslavskiy L."/>
            <person name="Bonnet C."/>
            <person name="Boukhgalter B."/>
            <person name="Bourzgui I."/>
            <person name="Brown A."/>
            <person name="Cahill P."/>
            <person name="Channer S."/>
            <person name="Cheshatsang Y."/>
            <person name="Chuda L."/>
            <person name="Citroen M."/>
            <person name="Collymore A."/>
            <person name="Cooke P."/>
            <person name="Costello M."/>
            <person name="D'Aco K."/>
            <person name="Daza R."/>
            <person name="De Haan G."/>
            <person name="DeGray S."/>
            <person name="DeMaso C."/>
            <person name="Dhargay N."/>
            <person name="Dooley K."/>
            <person name="Dooley E."/>
            <person name="Doricent M."/>
            <person name="Dorje P."/>
            <person name="Dorjee K."/>
            <person name="Dupes A."/>
            <person name="Elong R."/>
            <person name="Falk J."/>
            <person name="Farina A."/>
            <person name="Faro S."/>
            <person name="Ferguson D."/>
            <person name="Fisher S."/>
            <person name="Foley C.D."/>
            <person name="Franke A."/>
            <person name="Friedrich D."/>
            <person name="Gadbois L."/>
            <person name="Gearin G."/>
            <person name="Gearin C.R."/>
            <person name="Giannoukos G."/>
            <person name="Goode T."/>
            <person name="Graham J."/>
            <person name="Grandbois E."/>
            <person name="Grewal S."/>
            <person name="Gyaltsen K."/>
            <person name="Hafez N."/>
            <person name="Hagos B."/>
            <person name="Hall J."/>
            <person name="Henson C."/>
            <person name="Hollinger A."/>
            <person name="Honan T."/>
            <person name="Huard M.D."/>
            <person name="Hughes L."/>
            <person name="Hurhula B."/>
            <person name="Husby M.E."/>
            <person name="Kamat A."/>
            <person name="Kanga B."/>
            <person name="Kashin S."/>
            <person name="Khazanovich D."/>
            <person name="Kisner P."/>
            <person name="Lance K."/>
            <person name="Lara M."/>
            <person name="Lee W."/>
            <person name="Lennon N."/>
            <person name="Letendre F."/>
            <person name="LeVine R."/>
            <person name="Lipovsky A."/>
            <person name="Liu X."/>
            <person name="Liu J."/>
            <person name="Liu S."/>
            <person name="Lokyitsang T."/>
            <person name="Lokyitsang Y."/>
            <person name="Lubonja R."/>
            <person name="Lui A."/>
            <person name="MacDonald P."/>
            <person name="Magnisalis V."/>
            <person name="Maru K."/>
            <person name="Matthews C."/>
            <person name="McCusker W."/>
            <person name="McDonough S."/>
            <person name="Mehta T."/>
            <person name="Meldrim J."/>
            <person name="Meneus L."/>
            <person name="Mihai O."/>
            <person name="Mihalev A."/>
            <person name="Mihova T."/>
            <person name="Mittelman R."/>
            <person name="Mlenga V."/>
            <person name="Montmayeur A."/>
            <person name="Mulrain L."/>
            <person name="Navidi A."/>
            <person name="Naylor J."/>
            <person name="Negash T."/>
            <person name="Nguyen T."/>
            <person name="Nguyen N."/>
            <person name="Nicol R."/>
            <person name="Norbu C."/>
            <person name="Norbu N."/>
            <person name="Novod N."/>
            <person name="O'Neill B."/>
            <person name="Osman S."/>
            <person name="Markiewicz E."/>
            <person name="Oyono O.L."/>
            <person name="Patti C."/>
            <person name="Phunkhang P."/>
            <person name="Pierre F."/>
            <person name="Priest M."/>
            <person name="Raghuraman S."/>
            <person name="Rege F."/>
            <person name="Reyes R."/>
            <person name="Rise C."/>
            <person name="Rogov P."/>
            <person name="Ross K."/>
            <person name="Ryan E."/>
            <person name="Settipalli S."/>
            <person name="Shea T."/>
            <person name="Sherpa N."/>
            <person name="Shi L."/>
            <person name="Shih D."/>
            <person name="Sparrow T."/>
            <person name="Spaulding J."/>
            <person name="Stalker J."/>
            <person name="Stange-Thomann N."/>
            <person name="Stavropoulos S."/>
            <person name="Stone C."/>
            <person name="Strader C."/>
            <person name="Tesfaye S."/>
            <person name="Thomson T."/>
            <person name="Thoulutsang Y."/>
            <person name="Thoulutsang D."/>
            <person name="Topham K."/>
            <person name="Topping I."/>
            <person name="Tsamla T."/>
            <person name="Vassiliev H."/>
            <person name="Vo A."/>
            <person name="Wangchuk T."/>
            <person name="Wangdi T."/>
            <person name="Weiand M."/>
            <person name="Wilkinson J."/>
            <person name="Wilson A."/>
            <person name="Yadav S."/>
            <person name="Young G."/>
            <person name="Yu Q."/>
            <person name="Zembek L."/>
            <person name="Zhong D."/>
            <person name="Zimmer A."/>
            <person name="Zwirko Z."/>
            <person name="Jaffe D.B."/>
            <person name="Alvarez P."/>
            <person name="Brockman W."/>
            <person name="Butler J."/>
            <person name="Chin C."/>
            <person name="Gnerre S."/>
            <person name="Grabherr M."/>
            <person name="Kleber M."/>
            <person name="Mauceli E."/>
            <person name="MacCallum I."/>
        </authorList>
    </citation>
    <scope>NUCLEOTIDE SEQUENCE [LARGE SCALE GENOMIC DNA]</scope>
    <source>
        <strain evidence="3">MSH-3 / Tucson 14011-0111.49</strain>
    </source>
</reference>
<dbReference type="PhylomeDB" id="B4HDP9"/>
<keyword evidence="3" id="KW-1185">Reference proteome</keyword>
<dbReference type="OrthoDB" id="207378at2759"/>
<dbReference type="Proteomes" id="UP000008744">
    <property type="component" value="Unassembled WGS sequence"/>
</dbReference>
<dbReference type="HOGENOM" id="CLU_101518_0_0_1"/>
<protein>
    <submittedName>
        <fullName evidence="2">GL13290</fullName>
    </submittedName>
</protein>
<feature type="transmembrane region" description="Helical" evidence="1">
    <location>
        <begin position="127"/>
        <end position="146"/>
    </location>
</feature>
<accession>B4HDP9</accession>
<keyword evidence="1" id="KW-1133">Transmembrane helix</keyword>
<dbReference type="AlphaFoldDB" id="B4HDP9"/>
<dbReference type="PANTHER" id="PTHR11161:SF72">
    <property type="entry name" value="FI21449P1"/>
    <property type="match status" value="1"/>
</dbReference>
<dbReference type="STRING" id="7234.B4HDP9"/>
<organism evidence="3">
    <name type="scientific">Drosophila persimilis</name>
    <name type="common">Fruit fly</name>
    <dbReference type="NCBI Taxonomy" id="7234"/>
    <lineage>
        <taxon>Eukaryota</taxon>
        <taxon>Metazoa</taxon>
        <taxon>Ecdysozoa</taxon>
        <taxon>Arthropoda</taxon>
        <taxon>Hexapoda</taxon>
        <taxon>Insecta</taxon>
        <taxon>Pterygota</taxon>
        <taxon>Neoptera</taxon>
        <taxon>Endopterygota</taxon>
        <taxon>Diptera</taxon>
        <taxon>Brachycera</taxon>
        <taxon>Muscomorpha</taxon>
        <taxon>Ephydroidea</taxon>
        <taxon>Drosophilidae</taxon>
        <taxon>Drosophila</taxon>
        <taxon>Sophophora</taxon>
    </lineage>
</organism>
<sequence>MCMLWSWYLANDTQLYMIGSIILIVGVRHFKLSAITTLVFLVLSWITTGCDRIYDKPWTRLGPYLIGMAVGWILFRTNCKIRLPKLTVATAWALAMLNLFVLIFGLYQTDLSQFTAAAYSSLSHSAWALSLAWITIACSTGYGGYINSLLSAPCLYPFSRVTYCAYLVHPIVIRSMALNSDAPLHLGGDLMVVMFFGLTVASYFLSFVVSMSFEAPVVTMLKILSPSRKKRLA</sequence>
<feature type="transmembrane region" description="Helical" evidence="1">
    <location>
        <begin position="87"/>
        <end position="107"/>
    </location>
</feature>
<dbReference type="PANTHER" id="PTHR11161">
    <property type="entry name" value="O-ACYLTRANSFERASE"/>
    <property type="match status" value="1"/>
</dbReference>
<evidence type="ECO:0000256" key="1">
    <source>
        <dbReference type="SAM" id="Phobius"/>
    </source>
</evidence>
<keyword evidence="1" id="KW-0812">Transmembrane</keyword>
<dbReference type="OMA" id="DINMICF"/>
<gene>
    <name evidence="2" type="primary">Dper\GL13290</name>
    <name evidence="2" type="ORF">Dper_GL13290</name>
</gene>
<proteinExistence type="predicted"/>
<feature type="transmembrane region" description="Helical" evidence="1">
    <location>
        <begin position="158"/>
        <end position="178"/>
    </location>
</feature>
<feature type="transmembrane region" description="Helical" evidence="1">
    <location>
        <begin position="190"/>
        <end position="221"/>
    </location>
</feature>
<name>B4HDP9_DROPE</name>
<dbReference type="InterPro" id="IPR052728">
    <property type="entry name" value="O2_lipid_transport_reg"/>
</dbReference>